<keyword evidence="2" id="KW-1185">Reference proteome</keyword>
<evidence type="ECO:0000313" key="1">
    <source>
        <dbReference type="EMBL" id="MCD2515251.1"/>
    </source>
</evidence>
<sequence>MMDDRIPEPFHAGELRAQQLAGGGPPGAPIRSRMPEQHRQFFPLLRFLCVGVADASDWPLATLVHGAPGFVASPDPGRLRIDALPDADDPALALVTDGAAIGMLGIDLATRRRNRVNGVIARAGDGGLLVDVNESFGNCPKYIHVRQLGPVTRQAQPVETFGSELPADAAALIARCDTMFVATSSGASLHGAGLDISHRGGEAGFLRLDGNVLTVPDYWGNRYFNTLGNLLLQPRASLVMVDFGSGDILQLQGLAEVHWQVGDQARDVRAEREWTFRIARGWLRRGAFPLGENLSPSLI</sequence>
<dbReference type="PANTHER" id="PTHR42815">
    <property type="entry name" value="FAD-BINDING, PUTATIVE (AFU_ORTHOLOGUE AFUA_6G07600)-RELATED"/>
    <property type="match status" value="1"/>
</dbReference>
<reference evidence="1" key="1">
    <citation type="submission" date="2021-11" db="EMBL/GenBank/DDBJ databases">
        <title>The complete genome of Massilia sp sp. G4R7.</title>
        <authorList>
            <person name="Liu L."/>
            <person name="Yue J."/>
            <person name="Yuan J."/>
            <person name="Yang F."/>
            <person name="Li L."/>
        </authorList>
    </citation>
    <scope>NUCLEOTIDE SEQUENCE</scope>
    <source>
        <strain evidence="1">G4R7</strain>
    </source>
</reference>
<dbReference type="InterPro" id="IPR012349">
    <property type="entry name" value="Split_barrel_FMN-bd"/>
</dbReference>
<dbReference type="SUPFAM" id="SSF50475">
    <property type="entry name" value="FMN-binding split barrel"/>
    <property type="match status" value="1"/>
</dbReference>
<dbReference type="PANTHER" id="PTHR42815:SF2">
    <property type="entry name" value="FAD-BINDING, PUTATIVE (AFU_ORTHOLOGUE AFUA_6G07600)-RELATED"/>
    <property type="match status" value="1"/>
</dbReference>
<evidence type="ECO:0000313" key="2">
    <source>
        <dbReference type="Proteomes" id="UP001179361"/>
    </source>
</evidence>
<dbReference type="RefSeq" id="WP_231056566.1">
    <property type="nucleotide sequence ID" value="NZ_JAJNOC010000001.1"/>
</dbReference>
<dbReference type="EMBL" id="JAJNOC010000001">
    <property type="protein sequence ID" value="MCD2515251.1"/>
    <property type="molecule type" value="Genomic_DNA"/>
</dbReference>
<proteinExistence type="predicted"/>
<gene>
    <name evidence="1" type="ORF">LQ564_02870</name>
</gene>
<comment type="caution">
    <text evidence="1">The sequence shown here is derived from an EMBL/GenBank/DDBJ whole genome shotgun (WGS) entry which is preliminary data.</text>
</comment>
<name>A0ABS8Q2P8_9BURK</name>
<protein>
    <submittedName>
        <fullName evidence="1">Pyridoxamine 5'-phosphate oxidase family protein</fullName>
    </submittedName>
</protein>
<organism evidence="1 2">
    <name type="scientific">Massilia phyllostachyos</name>
    <dbReference type="NCBI Taxonomy" id="2898585"/>
    <lineage>
        <taxon>Bacteria</taxon>
        <taxon>Pseudomonadati</taxon>
        <taxon>Pseudomonadota</taxon>
        <taxon>Betaproteobacteria</taxon>
        <taxon>Burkholderiales</taxon>
        <taxon>Oxalobacteraceae</taxon>
        <taxon>Telluria group</taxon>
        <taxon>Massilia</taxon>
    </lineage>
</organism>
<dbReference type="Gene3D" id="2.30.110.10">
    <property type="entry name" value="Electron Transport, Fmn-binding Protein, Chain A"/>
    <property type="match status" value="1"/>
</dbReference>
<dbReference type="Proteomes" id="UP001179361">
    <property type="component" value="Unassembled WGS sequence"/>
</dbReference>
<accession>A0ABS8Q2P8</accession>